<dbReference type="Gene3D" id="1.10.357.10">
    <property type="entry name" value="Tetracycline Repressor, domain 2"/>
    <property type="match status" value="1"/>
</dbReference>
<reference evidence="9" key="1">
    <citation type="journal article" date="2019" name="Int. J. Syst. Evol. Microbiol.">
        <title>The Global Catalogue of Microorganisms (GCM) 10K type strain sequencing project: providing services to taxonomists for standard genome sequencing and annotation.</title>
        <authorList>
            <consortium name="The Broad Institute Genomics Platform"/>
            <consortium name="The Broad Institute Genome Sequencing Center for Infectious Disease"/>
            <person name="Wu L."/>
            <person name="Ma J."/>
        </authorList>
    </citation>
    <scope>NUCLEOTIDE SEQUENCE [LARGE SCALE GENOMIC DNA]</scope>
    <source>
        <strain evidence="9">KCTC 23314</strain>
    </source>
</reference>
<gene>
    <name evidence="8" type="ORF">GCM10007320_16600</name>
</gene>
<evidence type="ECO:0000313" key="9">
    <source>
        <dbReference type="Proteomes" id="UP000626210"/>
    </source>
</evidence>
<dbReference type="Pfam" id="PF00440">
    <property type="entry name" value="TetR_N"/>
    <property type="match status" value="1"/>
</dbReference>
<dbReference type="EMBL" id="BMYK01000004">
    <property type="protein sequence ID" value="GHC77227.1"/>
    <property type="molecule type" value="Genomic_DNA"/>
</dbReference>
<dbReference type="InterPro" id="IPR036271">
    <property type="entry name" value="Tet_transcr_reg_TetR-rel_C_sf"/>
</dbReference>
<evidence type="ECO:0000256" key="6">
    <source>
        <dbReference type="SAM" id="MobiDB-lite"/>
    </source>
</evidence>
<keyword evidence="3 5" id="KW-0238">DNA-binding</keyword>
<feature type="region of interest" description="Disordered" evidence="6">
    <location>
        <begin position="192"/>
        <end position="215"/>
    </location>
</feature>
<dbReference type="SUPFAM" id="SSF48498">
    <property type="entry name" value="Tetracyclin repressor-like, C-terminal domain"/>
    <property type="match status" value="1"/>
</dbReference>
<dbReference type="PROSITE" id="PS50977">
    <property type="entry name" value="HTH_TETR_2"/>
    <property type="match status" value="1"/>
</dbReference>
<dbReference type="PANTHER" id="PTHR30055:SF223">
    <property type="entry name" value="HTH-TYPE TRANSCRIPTIONAL REGULATOR UIDR"/>
    <property type="match status" value="1"/>
</dbReference>
<feature type="DNA-binding region" description="H-T-H motif" evidence="5">
    <location>
        <begin position="26"/>
        <end position="45"/>
    </location>
</feature>
<keyword evidence="1" id="KW-0678">Repressor</keyword>
<proteinExistence type="predicted"/>
<dbReference type="Proteomes" id="UP000626210">
    <property type="component" value="Unassembled WGS sequence"/>
</dbReference>
<keyword evidence="4" id="KW-0804">Transcription</keyword>
<dbReference type="SUPFAM" id="SSF46689">
    <property type="entry name" value="Homeodomain-like"/>
    <property type="match status" value="1"/>
</dbReference>
<evidence type="ECO:0000313" key="8">
    <source>
        <dbReference type="EMBL" id="GHC77227.1"/>
    </source>
</evidence>
<evidence type="ECO:0000256" key="2">
    <source>
        <dbReference type="ARBA" id="ARBA00023015"/>
    </source>
</evidence>
<keyword evidence="9" id="KW-1185">Reference proteome</keyword>
<sequence>MKQETRAKLITVARQAFAERGFAQSSMDELTAQAGLTRGALYHHFGDKKGLLEAVIAQIDAEMVTRLTAIVDSASDTWQGFIDENIAYIHMALEPEIQRIVFRDGPAVLGDPSGWPIQNACIESTRRSIDKLIAEGVVQSVDALATARLVMGALLGASQWIANADDPQAASEQVIEAFVAMVSGLRTSAFEAAPSTGHRAKPSAPQAATRRRAAS</sequence>
<dbReference type="InterPro" id="IPR001647">
    <property type="entry name" value="HTH_TetR"/>
</dbReference>
<dbReference type="PROSITE" id="PS01081">
    <property type="entry name" value="HTH_TETR_1"/>
    <property type="match status" value="1"/>
</dbReference>
<protein>
    <submittedName>
        <fullName evidence="8">TetR family transcriptional regulator</fullName>
    </submittedName>
</protein>
<dbReference type="InterPro" id="IPR050109">
    <property type="entry name" value="HTH-type_TetR-like_transc_reg"/>
</dbReference>
<dbReference type="InterPro" id="IPR049484">
    <property type="entry name" value="Rv0078-like_C"/>
</dbReference>
<dbReference type="PRINTS" id="PR00455">
    <property type="entry name" value="HTHTETR"/>
</dbReference>
<evidence type="ECO:0000256" key="5">
    <source>
        <dbReference type="PROSITE-ProRule" id="PRU00335"/>
    </source>
</evidence>
<keyword evidence="2" id="KW-0805">Transcription regulation</keyword>
<accession>A0ABQ3FYT0</accession>
<comment type="caution">
    <text evidence="8">The sequence shown here is derived from an EMBL/GenBank/DDBJ whole genome shotgun (WGS) entry which is preliminary data.</text>
</comment>
<dbReference type="RefSeq" id="WP_229882746.1">
    <property type="nucleotide sequence ID" value="NZ_BMYK01000004.1"/>
</dbReference>
<evidence type="ECO:0000256" key="1">
    <source>
        <dbReference type="ARBA" id="ARBA00022491"/>
    </source>
</evidence>
<feature type="domain" description="HTH tetR-type" evidence="7">
    <location>
        <begin position="3"/>
        <end position="63"/>
    </location>
</feature>
<evidence type="ECO:0000259" key="7">
    <source>
        <dbReference type="PROSITE" id="PS50977"/>
    </source>
</evidence>
<evidence type="ECO:0000256" key="3">
    <source>
        <dbReference type="ARBA" id="ARBA00023125"/>
    </source>
</evidence>
<name>A0ABQ3FYT0_9BURK</name>
<dbReference type="Pfam" id="PF21351">
    <property type="entry name" value="TetR_C_41"/>
    <property type="match status" value="1"/>
</dbReference>
<dbReference type="PANTHER" id="PTHR30055">
    <property type="entry name" value="HTH-TYPE TRANSCRIPTIONAL REGULATOR RUTR"/>
    <property type="match status" value="1"/>
</dbReference>
<evidence type="ECO:0000256" key="4">
    <source>
        <dbReference type="ARBA" id="ARBA00023163"/>
    </source>
</evidence>
<dbReference type="InterPro" id="IPR023772">
    <property type="entry name" value="DNA-bd_HTH_TetR-type_CS"/>
</dbReference>
<organism evidence="8 9">
    <name type="scientific">Pseudorhodoferax aquiterrae</name>
    <dbReference type="NCBI Taxonomy" id="747304"/>
    <lineage>
        <taxon>Bacteria</taxon>
        <taxon>Pseudomonadati</taxon>
        <taxon>Pseudomonadota</taxon>
        <taxon>Betaproteobacteria</taxon>
        <taxon>Burkholderiales</taxon>
        <taxon>Comamonadaceae</taxon>
    </lineage>
</organism>
<dbReference type="InterPro" id="IPR009057">
    <property type="entry name" value="Homeodomain-like_sf"/>
</dbReference>